<proteinExistence type="predicted"/>
<reference evidence="1" key="1">
    <citation type="submission" date="2016-02" db="EMBL/GenBank/DDBJ databases">
        <title>WGS assembly of Manihot esculenta.</title>
        <authorList>
            <person name="Bredeson J.V."/>
            <person name="Prochnik S.E."/>
            <person name="Lyons J.B."/>
            <person name="Schmutz J."/>
            <person name="Grimwood J."/>
            <person name="Vrebalov J."/>
            <person name="Bart R.S."/>
            <person name="Amuge T."/>
            <person name="Ferguson M.E."/>
            <person name="Green R."/>
            <person name="Putnam N."/>
            <person name="Stites J."/>
            <person name="Rounsley S."/>
            <person name="Rokhsar D.S."/>
        </authorList>
    </citation>
    <scope>NUCLEOTIDE SEQUENCE [LARGE SCALE GENOMIC DNA]</scope>
    <source>
        <tissue evidence="1">Leaf</tissue>
    </source>
</reference>
<gene>
    <name evidence="1" type="ORF">MANES_01G229200</name>
</gene>
<protein>
    <submittedName>
        <fullName evidence="1">Uncharacterized protein</fullName>
    </submittedName>
</protein>
<name>A0A2C9WN84_MANES</name>
<organism evidence="1">
    <name type="scientific">Manihot esculenta</name>
    <name type="common">Cassava</name>
    <name type="synonym">Jatropha manihot</name>
    <dbReference type="NCBI Taxonomy" id="3983"/>
    <lineage>
        <taxon>Eukaryota</taxon>
        <taxon>Viridiplantae</taxon>
        <taxon>Streptophyta</taxon>
        <taxon>Embryophyta</taxon>
        <taxon>Tracheophyta</taxon>
        <taxon>Spermatophyta</taxon>
        <taxon>Magnoliopsida</taxon>
        <taxon>eudicotyledons</taxon>
        <taxon>Gunneridae</taxon>
        <taxon>Pentapetalae</taxon>
        <taxon>rosids</taxon>
        <taxon>fabids</taxon>
        <taxon>Malpighiales</taxon>
        <taxon>Euphorbiaceae</taxon>
        <taxon>Crotonoideae</taxon>
        <taxon>Manihoteae</taxon>
        <taxon>Manihot</taxon>
    </lineage>
</organism>
<dbReference type="EMBL" id="CM004387">
    <property type="protein sequence ID" value="OAY61942.1"/>
    <property type="molecule type" value="Genomic_DNA"/>
</dbReference>
<sequence>MLMKFRNSEKCFKKQKTGCLCPILQQSFSHTPTP</sequence>
<accession>A0A2C9WN84</accession>
<dbReference type="AlphaFoldDB" id="A0A2C9WN84"/>
<evidence type="ECO:0000313" key="1">
    <source>
        <dbReference type="EMBL" id="OAY61942.1"/>
    </source>
</evidence>